<keyword evidence="1" id="KW-0732">Signal</keyword>
<evidence type="ECO:0008006" key="4">
    <source>
        <dbReference type="Google" id="ProtNLM"/>
    </source>
</evidence>
<dbReference type="EMBL" id="FOSN01000010">
    <property type="protein sequence ID" value="SFK54828.1"/>
    <property type="molecule type" value="Genomic_DNA"/>
</dbReference>
<evidence type="ECO:0000313" key="2">
    <source>
        <dbReference type="EMBL" id="SFK54828.1"/>
    </source>
</evidence>
<dbReference type="OrthoDB" id="8449846at2"/>
<dbReference type="Proteomes" id="UP000198755">
    <property type="component" value="Unassembled WGS sequence"/>
</dbReference>
<gene>
    <name evidence="2" type="ORF">SAMN05444581_11051</name>
</gene>
<name>A0A1I4AEJ1_9HYPH</name>
<protein>
    <recommendedName>
        <fullName evidence="4">Copper binding protein CusF</fullName>
    </recommendedName>
</protein>
<keyword evidence="3" id="KW-1185">Reference proteome</keyword>
<sequence>MKMKFSGSVLAALVIILASAAFAAGLDGFVLQKERSVTMNSGKSVKIMVGKMHDKMMVVIPMDDLNELYMRAEGHAMSIP</sequence>
<feature type="chain" id="PRO_5011464570" description="Copper binding protein CusF" evidence="1">
    <location>
        <begin position="24"/>
        <end position="80"/>
    </location>
</feature>
<dbReference type="RefSeq" id="WP_091682739.1">
    <property type="nucleotide sequence ID" value="NZ_FOSN01000010.1"/>
</dbReference>
<reference evidence="2 3" key="1">
    <citation type="submission" date="2016-10" db="EMBL/GenBank/DDBJ databases">
        <authorList>
            <person name="de Groot N.N."/>
        </authorList>
    </citation>
    <scope>NUCLEOTIDE SEQUENCE [LARGE SCALE GENOMIC DNA]</scope>
    <source>
        <strain evidence="2 3">NE2</strain>
    </source>
</reference>
<organism evidence="2 3">
    <name type="scientific">Methylocapsa palsarum</name>
    <dbReference type="NCBI Taxonomy" id="1612308"/>
    <lineage>
        <taxon>Bacteria</taxon>
        <taxon>Pseudomonadati</taxon>
        <taxon>Pseudomonadota</taxon>
        <taxon>Alphaproteobacteria</taxon>
        <taxon>Hyphomicrobiales</taxon>
        <taxon>Beijerinckiaceae</taxon>
        <taxon>Methylocapsa</taxon>
    </lineage>
</organism>
<evidence type="ECO:0000256" key="1">
    <source>
        <dbReference type="SAM" id="SignalP"/>
    </source>
</evidence>
<proteinExistence type="predicted"/>
<dbReference type="AlphaFoldDB" id="A0A1I4AEJ1"/>
<evidence type="ECO:0000313" key="3">
    <source>
        <dbReference type="Proteomes" id="UP000198755"/>
    </source>
</evidence>
<feature type="signal peptide" evidence="1">
    <location>
        <begin position="1"/>
        <end position="23"/>
    </location>
</feature>
<accession>A0A1I4AEJ1</accession>